<name>A0AAV4MD68_CAEEX</name>
<organism evidence="11 12">
    <name type="scientific">Caerostris extrusa</name>
    <name type="common">Bark spider</name>
    <name type="synonym">Caerostris bankana</name>
    <dbReference type="NCBI Taxonomy" id="172846"/>
    <lineage>
        <taxon>Eukaryota</taxon>
        <taxon>Metazoa</taxon>
        <taxon>Ecdysozoa</taxon>
        <taxon>Arthropoda</taxon>
        <taxon>Chelicerata</taxon>
        <taxon>Arachnida</taxon>
        <taxon>Araneae</taxon>
        <taxon>Araneomorphae</taxon>
        <taxon>Entelegynae</taxon>
        <taxon>Araneoidea</taxon>
        <taxon>Araneidae</taxon>
        <taxon>Caerostris</taxon>
    </lineage>
</organism>
<evidence type="ECO:0000256" key="9">
    <source>
        <dbReference type="RuleBase" id="RU003500"/>
    </source>
</evidence>
<dbReference type="CDD" id="cd19343">
    <property type="entry name" value="Wnt_Wnt11"/>
    <property type="match status" value="1"/>
</dbReference>
<evidence type="ECO:0000256" key="6">
    <source>
        <dbReference type="ARBA" id="ARBA00022687"/>
    </source>
</evidence>
<proteinExistence type="inferred from homology"/>
<dbReference type="PROSITE" id="PS00246">
    <property type="entry name" value="WNT1"/>
    <property type="match status" value="1"/>
</dbReference>
<evidence type="ECO:0000256" key="7">
    <source>
        <dbReference type="ARBA" id="ARBA00023157"/>
    </source>
</evidence>
<keyword evidence="6 9" id="KW-0879">Wnt signaling pathway</keyword>
<evidence type="ECO:0000256" key="8">
    <source>
        <dbReference type="ARBA" id="ARBA00023288"/>
    </source>
</evidence>
<dbReference type="Proteomes" id="UP001054945">
    <property type="component" value="Unassembled WGS sequence"/>
</dbReference>
<keyword evidence="5" id="KW-0272">Extracellular matrix</keyword>
<keyword evidence="12" id="KW-1185">Reference proteome</keyword>
<dbReference type="GO" id="GO:0030182">
    <property type="term" value="P:neuron differentiation"/>
    <property type="evidence" value="ECO:0007669"/>
    <property type="project" value="TreeGrafter"/>
</dbReference>
<dbReference type="GO" id="GO:0060070">
    <property type="term" value="P:canonical Wnt signaling pathway"/>
    <property type="evidence" value="ECO:0007669"/>
    <property type="project" value="TreeGrafter"/>
</dbReference>
<evidence type="ECO:0000256" key="10">
    <source>
        <dbReference type="SAM" id="MobiDB-lite"/>
    </source>
</evidence>
<dbReference type="GO" id="GO:0045165">
    <property type="term" value="P:cell fate commitment"/>
    <property type="evidence" value="ECO:0007669"/>
    <property type="project" value="TreeGrafter"/>
</dbReference>
<reference evidence="11 12" key="1">
    <citation type="submission" date="2021-06" db="EMBL/GenBank/DDBJ databases">
        <title>Caerostris extrusa draft genome.</title>
        <authorList>
            <person name="Kono N."/>
            <person name="Arakawa K."/>
        </authorList>
    </citation>
    <scope>NUCLEOTIDE SEQUENCE [LARGE SCALE GENOMIC DNA]</scope>
</reference>
<dbReference type="GO" id="GO:0005615">
    <property type="term" value="C:extracellular space"/>
    <property type="evidence" value="ECO:0007669"/>
    <property type="project" value="TreeGrafter"/>
</dbReference>
<dbReference type="InterPro" id="IPR005817">
    <property type="entry name" value="Wnt"/>
</dbReference>
<evidence type="ECO:0000256" key="2">
    <source>
        <dbReference type="ARBA" id="ARBA00005683"/>
    </source>
</evidence>
<dbReference type="SMART" id="SM00097">
    <property type="entry name" value="WNT1"/>
    <property type="match status" value="1"/>
</dbReference>
<dbReference type="PANTHER" id="PTHR12027">
    <property type="entry name" value="WNT RELATED"/>
    <property type="match status" value="1"/>
</dbReference>
<evidence type="ECO:0000313" key="12">
    <source>
        <dbReference type="Proteomes" id="UP001054945"/>
    </source>
</evidence>
<dbReference type="GO" id="GO:0005109">
    <property type="term" value="F:frizzled binding"/>
    <property type="evidence" value="ECO:0007669"/>
    <property type="project" value="TreeGrafter"/>
</dbReference>
<dbReference type="InterPro" id="IPR018161">
    <property type="entry name" value="Wnt_CS"/>
</dbReference>
<keyword evidence="3 9" id="KW-0217">Developmental protein</keyword>
<comment type="subcellular location">
    <subcellularLocation>
        <location evidence="1 9">Secreted</location>
        <location evidence="1 9">Extracellular space</location>
        <location evidence="1 9">Extracellular matrix</location>
    </subcellularLocation>
</comment>
<evidence type="ECO:0000313" key="11">
    <source>
        <dbReference type="EMBL" id="GIX69642.1"/>
    </source>
</evidence>
<comment type="caution">
    <text evidence="11">The sequence shown here is derived from an EMBL/GenBank/DDBJ whole genome shotgun (WGS) entry which is preliminary data.</text>
</comment>
<protein>
    <recommendedName>
        <fullName evidence="9">Protein Wnt</fullName>
    </recommendedName>
</protein>
<feature type="region of interest" description="Disordered" evidence="10">
    <location>
        <begin position="217"/>
        <end position="251"/>
    </location>
</feature>
<dbReference type="PANTHER" id="PTHR12027:SF102">
    <property type="entry name" value="PROTEIN WNT"/>
    <property type="match status" value="1"/>
</dbReference>
<keyword evidence="4" id="KW-0964">Secreted</keyword>
<feature type="compositionally biased region" description="Low complexity" evidence="10">
    <location>
        <begin position="220"/>
        <end position="236"/>
    </location>
</feature>
<evidence type="ECO:0000256" key="3">
    <source>
        <dbReference type="ARBA" id="ARBA00022473"/>
    </source>
</evidence>
<keyword evidence="8" id="KW-0449">Lipoprotein</keyword>
<comment type="similarity">
    <text evidence="2 9">Belongs to the Wnt family.</text>
</comment>
<keyword evidence="7" id="KW-1015">Disulfide bond</keyword>
<sequence>MTHLVSAAKEAKNVCLAAFSDMRWNCSSITRAPYLTPDLVKGTREQAFVYALASASVAHSIAGNFADAPWRQKSVRKMVVASVNRHNNQAGRRAVRSSLQTDCKCHGVSGSCNIKTCWKALPRLSEIGERLKRKYYISTEVKQRQIGSKYKLMPVNGKLSMFQKNDLIFVAKSPDYCLKDDRAGSPGTHGRLCNNTSTERTVATPCAAGEVTGLSRQKRSAGVSASTTGAATSNAKSAEHGSTPTNATEQQQKRCVIHLVKWRNH</sequence>
<evidence type="ECO:0000256" key="4">
    <source>
        <dbReference type="ARBA" id="ARBA00022525"/>
    </source>
</evidence>
<accession>A0AAV4MD68</accession>
<dbReference type="Pfam" id="PF00110">
    <property type="entry name" value="wnt"/>
    <property type="match status" value="2"/>
</dbReference>
<evidence type="ECO:0000256" key="1">
    <source>
        <dbReference type="ARBA" id="ARBA00004498"/>
    </source>
</evidence>
<dbReference type="AlphaFoldDB" id="A0AAV4MD68"/>
<feature type="compositionally biased region" description="Polar residues" evidence="10">
    <location>
        <begin position="240"/>
        <end position="250"/>
    </location>
</feature>
<dbReference type="EMBL" id="BPLR01019604">
    <property type="protein sequence ID" value="GIX69642.1"/>
    <property type="molecule type" value="Genomic_DNA"/>
</dbReference>
<evidence type="ECO:0000256" key="5">
    <source>
        <dbReference type="ARBA" id="ARBA00022530"/>
    </source>
</evidence>
<dbReference type="GO" id="GO:0005125">
    <property type="term" value="F:cytokine activity"/>
    <property type="evidence" value="ECO:0007669"/>
    <property type="project" value="TreeGrafter"/>
</dbReference>
<gene>
    <name evidence="11" type="primary">wnt11b-2</name>
    <name evidence="11" type="ORF">CEXT_663351</name>
</gene>
<comment type="function">
    <text evidence="9">Ligand for members of the frizzled family of seven transmembrane receptors.</text>
</comment>